<dbReference type="InterPro" id="IPR012999">
    <property type="entry name" value="Pyr_OxRdtase_I_AS"/>
</dbReference>
<dbReference type="Proteomes" id="UP000195137">
    <property type="component" value="Unassembled WGS sequence"/>
</dbReference>
<feature type="domain" description="Pyridine nucleotide-disulphide oxidoreductase dimerisation" evidence="10">
    <location>
        <begin position="340"/>
        <end position="441"/>
    </location>
</feature>
<dbReference type="PRINTS" id="PR00368">
    <property type="entry name" value="FADPNR"/>
</dbReference>
<keyword evidence="8 9" id="KW-0676">Redox-active center</keyword>
<keyword evidence="6" id="KW-0520">NAD</keyword>
<gene>
    <name evidence="12" type="ORF">AMET1_0209</name>
</gene>
<dbReference type="PANTHER" id="PTHR22912">
    <property type="entry name" value="DISULFIDE OXIDOREDUCTASE"/>
    <property type="match status" value="1"/>
</dbReference>
<dbReference type="Gene3D" id="3.30.390.30">
    <property type="match status" value="1"/>
</dbReference>
<evidence type="ECO:0000256" key="4">
    <source>
        <dbReference type="ARBA" id="ARBA00022827"/>
    </source>
</evidence>
<keyword evidence="4 9" id="KW-0274">FAD</keyword>
<dbReference type="Pfam" id="PF07992">
    <property type="entry name" value="Pyr_redox_2"/>
    <property type="match status" value="1"/>
</dbReference>
<dbReference type="GO" id="GO:0004148">
    <property type="term" value="F:dihydrolipoyl dehydrogenase (NADH) activity"/>
    <property type="evidence" value="ECO:0007669"/>
    <property type="project" value="TreeGrafter"/>
</dbReference>
<dbReference type="Pfam" id="PF02852">
    <property type="entry name" value="Pyr_redox_dim"/>
    <property type="match status" value="1"/>
</dbReference>
<dbReference type="InterPro" id="IPR023753">
    <property type="entry name" value="FAD/NAD-binding_dom"/>
</dbReference>
<dbReference type="RefSeq" id="WP_086636629.1">
    <property type="nucleotide sequence ID" value="NZ_MRZU01000002.1"/>
</dbReference>
<evidence type="ECO:0000313" key="12">
    <source>
        <dbReference type="EMBL" id="OUJ19538.1"/>
    </source>
</evidence>
<dbReference type="GO" id="GO:0050660">
    <property type="term" value="F:flavin adenine dinucleotide binding"/>
    <property type="evidence" value="ECO:0007669"/>
    <property type="project" value="TreeGrafter"/>
</dbReference>
<evidence type="ECO:0000256" key="7">
    <source>
        <dbReference type="ARBA" id="ARBA00023157"/>
    </source>
</evidence>
<dbReference type="InterPro" id="IPR036188">
    <property type="entry name" value="FAD/NAD-bd_sf"/>
</dbReference>
<dbReference type="PANTHER" id="PTHR22912:SF151">
    <property type="entry name" value="DIHYDROLIPOYL DEHYDROGENASE, MITOCHONDRIAL"/>
    <property type="match status" value="1"/>
</dbReference>
<dbReference type="GO" id="GO:0006103">
    <property type="term" value="P:2-oxoglutarate metabolic process"/>
    <property type="evidence" value="ECO:0007669"/>
    <property type="project" value="TreeGrafter"/>
</dbReference>
<proteinExistence type="inferred from homology"/>
<keyword evidence="5 9" id="KW-0560">Oxidoreductase</keyword>
<dbReference type="EMBL" id="MRZU01000002">
    <property type="protein sequence ID" value="OUJ19538.1"/>
    <property type="molecule type" value="Genomic_DNA"/>
</dbReference>
<comment type="caution">
    <text evidence="12">The sequence shown here is derived from an EMBL/GenBank/DDBJ whole genome shotgun (WGS) entry which is preliminary data.</text>
</comment>
<dbReference type="Gene3D" id="3.50.50.60">
    <property type="entry name" value="FAD/NAD(P)-binding domain"/>
    <property type="match status" value="2"/>
</dbReference>
<feature type="domain" description="FAD/NAD(P)-binding" evidence="11">
    <location>
        <begin position="4"/>
        <end position="319"/>
    </location>
</feature>
<evidence type="ECO:0000259" key="10">
    <source>
        <dbReference type="Pfam" id="PF02852"/>
    </source>
</evidence>
<evidence type="ECO:0000256" key="9">
    <source>
        <dbReference type="RuleBase" id="RU003691"/>
    </source>
</evidence>
<comment type="cofactor">
    <cofactor evidence="1">
        <name>FAD</name>
        <dbReference type="ChEBI" id="CHEBI:57692"/>
    </cofactor>
</comment>
<dbReference type="InterPro" id="IPR016156">
    <property type="entry name" value="FAD/NAD-linked_Rdtase_dimer_sf"/>
</dbReference>
<reference evidence="12 13" key="1">
    <citation type="submission" date="2016-12" db="EMBL/GenBank/DDBJ databases">
        <title>Discovery of methanogenic haloarchaea.</title>
        <authorList>
            <person name="Sorokin D.Y."/>
            <person name="Makarova K.S."/>
            <person name="Abbas B."/>
            <person name="Ferrer M."/>
            <person name="Golyshin P.N."/>
        </authorList>
    </citation>
    <scope>NUCLEOTIDE SEQUENCE [LARGE SCALE GENOMIC DNA]</scope>
    <source>
        <strain evidence="12">AMET1</strain>
    </source>
</reference>
<comment type="similarity">
    <text evidence="2 9">Belongs to the class-I pyridine nucleotide-disulfide oxidoreductase family.</text>
</comment>
<dbReference type="AlphaFoldDB" id="A0A1Y3GDM0"/>
<evidence type="ECO:0000259" key="11">
    <source>
        <dbReference type="Pfam" id="PF07992"/>
    </source>
</evidence>
<sequence>MKKYDVVVVGGGSGSHIVDVALQHDYSVCFIEKDRLGGTCLNYGCIPTKLLTYPADIVSMKEKAEKLKIEVNIEKIDFKYIMERMRKKVKENSSTTIKNLTEIENLDFHNKKARFIDNYKLKVDGQIIKGDKIFLATGARANKPPIKGIDEVKTYTNETILNIEEKPSSIIIIGGGYISIEYAHFFNSMGTDVTILQRNKDLIPNMDHDIKKILKQTYNKKLNLHTNTTAREIKKINGEKKVTATKNDEEKEFTAELVLVATGRKSNADLLNLQHTDIETDQKNYIKVNKKMETTQPNVWAIGDATGKHMFKHTANREANIASENAFHQTEIEMNYTANPKAIYSNPQIASVGLTEKQAKQQHDILIGEARYNEVAKGQAMEEKTGYVKTIVKKESKEILGHHIIGPHAPTLIQEIITVMAAGGNPQTIFNAMHIHPALPEINLEPFTKLKPP</sequence>
<dbReference type="SUPFAM" id="SSF55424">
    <property type="entry name" value="FAD/NAD-linked reductases, dimerisation (C-terminal) domain"/>
    <property type="match status" value="1"/>
</dbReference>
<dbReference type="SUPFAM" id="SSF51905">
    <property type="entry name" value="FAD/NAD(P)-binding domain"/>
    <property type="match status" value="1"/>
</dbReference>
<dbReference type="OrthoDB" id="27922at2157"/>
<organism evidence="12 13">
    <name type="scientific">Methanonatronarchaeum thermophilum</name>
    <dbReference type="NCBI Taxonomy" id="1927129"/>
    <lineage>
        <taxon>Archaea</taxon>
        <taxon>Methanobacteriati</taxon>
        <taxon>Methanobacteriota</taxon>
        <taxon>Methanonatronarchaeia</taxon>
        <taxon>Methanonatronarchaeales</taxon>
        <taxon>Methanonatronarchaeaceae</taxon>
        <taxon>Methanonatronarchaeum</taxon>
    </lineage>
</organism>
<evidence type="ECO:0000256" key="2">
    <source>
        <dbReference type="ARBA" id="ARBA00007532"/>
    </source>
</evidence>
<keyword evidence="13" id="KW-1185">Reference proteome</keyword>
<evidence type="ECO:0000256" key="6">
    <source>
        <dbReference type="ARBA" id="ARBA00023027"/>
    </source>
</evidence>
<evidence type="ECO:0000256" key="3">
    <source>
        <dbReference type="ARBA" id="ARBA00022630"/>
    </source>
</evidence>
<evidence type="ECO:0000256" key="8">
    <source>
        <dbReference type="ARBA" id="ARBA00023284"/>
    </source>
</evidence>
<dbReference type="InterPro" id="IPR050151">
    <property type="entry name" value="Class-I_Pyr_Nuc-Dis_Oxidored"/>
</dbReference>
<keyword evidence="3 9" id="KW-0285">Flavoprotein</keyword>
<name>A0A1Y3GDM0_9EURY</name>
<evidence type="ECO:0000313" key="13">
    <source>
        <dbReference type="Proteomes" id="UP000195137"/>
    </source>
</evidence>
<evidence type="ECO:0000256" key="5">
    <source>
        <dbReference type="ARBA" id="ARBA00023002"/>
    </source>
</evidence>
<evidence type="ECO:0000256" key="1">
    <source>
        <dbReference type="ARBA" id="ARBA00001974"/>
    </source>
</evidence>
<dbReference type="PRINTS" id="PR00411">
    <property type="entry name" value="PNDRDTASEI"/>
</dbReference>
<dbReference type="PROSITE" id="PS00076">
    <property type="entry name" value="PYRIDINE_REDOX_1"/>
    <property type="match status" value="1"/>
</dbReference>
<dbReference type="InterPro" id="IPR004099">
    <property type="entry name" value="Pyr_nucl-diS_OxRdtase_dimer"/>
</dbReference>
<keyword evidence="7" id="KW-1015">Disulfide bond</keyword>
<accession>A0A1Y3GDM0</accession>
<protein>
    <submittedName>
        <fullName evidence="12">Pyruvate/2-oxoglutarate dehydrogenase complex (E3) component Lpd</fullName>
    </submittedName>
</protein>
<dbReference type="PIRSF" id="PIRSF000350">
    <property type="entry name" value="Mercury_reductase_MerA"/>
    <property type="match status" value="1"/>
</dbReference>
<dbReference type="InterPro" id="IPR001100">
    <property type="entry name" value="Pyr_nuc-diS_OxRdtase"/>
</dbReference>
<keyword evidence="12" id="KW-0670">Pyruvate</keyword>